<keyword evidence="1" id="KW-1133">Transmembrane helix</keyword>
<dbReference type="EMBL" id="WFLN01000005">
    <property type="protein sequence ID" value="KAB8032199.1"/>
    <property type="molecule type" value="Genomic_DNA"/>
</dbReference>
<name>A0A833N670_9BACT</name>
<reference evidence="2 3" key="1">
    <citation type="submission" date="2019-10" db="EMBL/GenBank/DDBJ databases">
        <title>New genus of Silvanigrellaceae.</title>
        <authorList>
            <person name="Pitt A."/>
            <person name="Hahn M.W."/>
        </authorList>
    </citation>
    <scope>NUCLEOTIDE SEQUENCE [LARGE SCALE GENOMIC DNA]</scope>
    <source>
        <strain evidence="2 3">33A1-SZDP</strain>
    </source>
</reference>
<sequence length="215" mass="23172">MYLKIFYYTIFIYIILFVSIEENKAYSYELMAEGGYSKVKLGGTSLTGENASLRCYFYPGSSDTFMLLLGAGARAEMTHASSSDTTNGNSSSIISKYKVIQLGGDIGFKIVPTNWLNLYAVVSINISPFAAYENDIAVNGSSGQANPTVNSDYNIGASFKASINLTNNFAIGASFFLARGVADYGNSSYNGVMLSGSSGGYSILNFNAIISYLFY</sequence>
<evidence type="ECO:0000313" key="2">
    <source>
        <dbReference type="EMBL" id="KAB8032199.1"/>
    </source>
</evidence>
<dbReference type="AlphaFoldDB" id="A0A833N670"/>
<keyword evidence="1" id="KW-0472">Membrane</keyword>
<dbReference type="Proteomes" id="UP000442694">
    <property type="component" value="Unassembled WGS sequence"/>
</dbReference>
<feature type="transmembrane region" description="Helical" evidence="1">
    <location>
        <begin position="6"/>
        <end position="21"/>
    </location>
</feature>
<evidence type="ECO:0000313" key="3">
    <source>
        <dbReference type="Proteomes" id="UP000442694"/>
    </source>
</evidence>
<keyword evidence="1" id="KW-0812">Transmembrane</keyword>
<proteinExistence type="predicted"/>
<keyword evidence="3" id="KW-1185">Reference proteome</keyword>
<evidence type="ECO:0008006" key="4">
    <source>
        <dbReference type="Google" id="ProtNLM"/>
    </source>
</evidence>
<protein>
    <recommendedName>
        <fullName evidence="4">Outer membrane protein beta-barrel domain-containing protein</fullName>
    </recommendedName>
</protein>
<gene>
    <name evidence="2" type="ORF">GCL57_06010</name>
</gene>
<accession>A0A833N670</accession>
<comment type="caution">
    <text evidence="2">The sequence shown here is derived from an EMBL/GenBank/DDBJ whole genome shotgun (WGS) entry which is preliminary data.</text>
</comment>
<evidence type="ECO:0000256" key="1">
    <source>
        <dbReference type="SAM" id="Phobius"/>
    </source>
</evidence>
<organism evidence="2 3">
    <name type="scientific">Fluviispira multicolorata</name>
    <dbReference type="NCBI Taxonomy" id="2654512"/>
    <lineage>
        <taxon>Bacteria</taxon>
        <taxon>Pseudomonadati</taxon>
        <taxon>Bdellovibrionota</taxon>
        <taxon>Oligoflexia</taxon>
        <taxon>Silvanigrellales</taxon>
        <taxon>Silvanigrellaceae</taxon>
        <taxon>Fluviispira</taxon>
    </lineage>
</organism>
<dbReference type="RefSeq" id="WP_152212438.1">
    <property type="nucleotide sequence ID" value="NZ_WFLN01000005.1"/>
</dbReference>